<dbReference type="EMBL" id="RWJN01000540">
    <property type="protein sequence ID" value="TCD60816.1"/>
    <property type="molecule type" value="Genomic_DNA"/>
</dbReference>
<keyword evidence="2" id="KW-1185">Reference proteome</keyword>
<dbReference type="AlphaFoldDB" id="A0A4R0R3V9"/>
<dbReference type="Proteomes" id="UP000292702">
    <property type="component" value="Unassembled WGS sequence"/>
</dbReference>
<evidence type="ECO:0000313" key="2">
    <source>
        <dbReference type="Proteomes" id="UP000292702"/>
    </source>
</evidence>
<reference evidence="1 2" key="1">
    <citation type="submission" date="2018-11" db="EMBL/GenBank/DDBJ databases">
        <title>Genome assembly of Steccherinum ochraceum LE-BIN_3174, the white-rot fungus of the Steccherinaceae family (The Residual Polyporoid clade, Polyporales, Basidiomycota).</title>
        <authorList>
            <person name="Fedorova T.V."/>
            <person name="Glazunova O.A."/>
            <person name="Landesman E.O."/>
            <person name="Moiseenko K.V."/>
            <person name="Psurtseva N.V."/>
            <person name="Savinova O.S."/>
            <person name="Shakhova N.V."/>
            <person name="Tyazhelova T.V."/>
            <person name="Vasina D.V."/>
        </authorList>
    </citation>
    <scope>NUCLEOTIDE SEQUENCE [LARGE SCALE GENOMIC DNA]</scope>
    <source>
        <strain evidence="1 2">LE-BIN_3174</strain>
    </source>
</reference>
<evidence type="ECO:0000313" key="1">
    <source>
        <dbReference type="EMBL" id="TCD60816.1"/>
    </source>
</evidence>
<proteinExistence type="predicted"/>
<dbReference type="InterPro" id="IPR032675">
    <property type="entry name" value="LRR_dom_sf"/>
</dbReference>
<dbReference type="Gene3D" id="3.80.10.10">
    <property type="entry name" value="Ribonuclease Inhibitor"/>
    <property type="match status" value="1"/>
</dbReference>
<protein>
    <submittedName>
        <fullName evidence="1">Uncharacterized protein</fullName>
    </submittedName>
</protein>
<gene>
    <name evidence="1" type="ORF">EIP91_009485</name>
</gene>
<accession>A0A4R0R3V9</accession>
<name>A0A4R0R3V9_9APHY</name>
<sequence length="403" mass="46362">MEHLSQPELKTCNLVSHQWSAIAKPFLLFSLCLYRNDPTPSSEVQTQLWPLNRLERLKGAHAHLFSHVREVRLEESFFNLQQPTRDPIQGALERMRCASFHFSHISTLEILTPAGAFQRARIGSRSPPGPSGIMLCTMRHAFPNVRTLKLTRANWSVVALWNLLESLPQLKTLVLDNCDFSSPIEHNPSWYHGWFLTLKPERHLIALESLVCERMSPPSLLFDLLRFLVDRTFSATSLKSIAYHLTAETISMLDKVAPLLLQLKETLQRLEIEVDRWPQCNADDLTKRLSNLDIPKLTQLRDLRFYGAVDILTPSISDLLLSQRLLPPPIRRLTLTVHQFDVKEFTKYDAQLAQASQLEEVEVVYDCPEMIGWMALDVVEGEVLKAFPKLRNARRLRVTRKVF</sequence>
<organism evidence="1 2">
    <name type="scientific">Steccherinum ochraceum</name>
    <dbReference type="NCBI Taxonomy" id="92696"/>
    <lineage>
        <taxon>Eukaryota</taxon>
        <taxon>Fungi</taxon>
        <taxon>Dikarya</taxon>
        <taxon>Basidiomycota</taxon>
        <taxon>Agaricomycotina</taxon>
        <taxon>Agaricomycetes</taxon>
        <taxon>Polyporales</taxon>
        <taxon>Steccherinaceae</taxon>
        <taxon>Steccherinum</taxon>
    </lineage>
</organism>
<comment type="caution">
    <text evidence="1">The sequence shown here is derived from an EMBL/GenBank/DDBJ whole genome shotgun (WGS) entry which is preliminary data.</text>
</comment>